<gene>
    <name evidence="1" type="ORF">BBK14_15310</name>
</gene>
<protein>
    <submittedName>
        <fullName evidence="1">Uncharacterized protein</fullName>
    </submittedName>
</protein>
<proteinExistence type="predicted"/>
<evidence type="ECO:0000313" key="1">
    <source>
        <dbReference type="EMBL" id="OHV34528.1"/>
    </source>
</evidence>
<dbReference type="Proteomes" id="UP000179769">
    <property type="component" value="Unassembled WGS sequence"/>
</dbReference>
<dbReference type="EMBL" id="MAXA01000136">
    <property type="protein sequence ID" value="OHV34528.1"/>
    <property type="molecule type" value="Genomic_DNA"/>
</dbReference>
<comment type="caution">
    <text evidence="1">The sequence shown here is derived from an EMBL/GenBank/DDBJ whole genome shotgun (WGS) entry which is preliminary data.</text>
</comment>
<reference evidence="2" key="1">
    <citation type="submission" date="2016-07" db="EMBL/GenBank/DDBJ databases">
        <title>Frankia sp. NRRL B-16219 Genome sequencing.</title>
        <authorList>
            <person name="Ghodhbane-Gtari F."/>
            <person name="Swanson E."/>
            <person name="Gueddou A."/>
            <person name="Louati M."/>
            <person name="Nouioui I."/>
            <person name="Hezbri K."/>
            <person name="Abebe-Akele F."/>
            <person name="Simpson S."/>
            <person name="Morris K."/>
            <person name="Thomas K."/>
            <person name="Gtari M."/>
            <person name="Tisa L.S."/>
        </authorList>
    </citation>
    <scope>NUCLEOTIDE SEQUENCE [LARGE SCALE GENOMIC DNA]</scope>
    <source>
        <strain evidence="2">NRRL B-16219</strain>
    </source>
</reference>
<keyword evidence="2" id="KW-1185">Reference proteome</keyword>
<evidence type="ECO:0000313" key="2">
    <source>
        <dbReference type="Proteomes" id="UP000179769"/>
    </source>
</evidence>
<name>A0A1S1QIC3_9ACTN</name>
<organism evidence="1 2">
    <name type="scientific">Parafrankia soli</name>
    <dbReference type="NCBI Taxonomy" id="2599596"/>
    <lineage>
        <taxon>Bacteria</taxon>
        <taxon>Bacillati</taxon>
        <taxon>Actinomycetota</taxon>
        <taxon>Actinomycetes</taxon>
        <taxon>Frankiales</taxon>
        <taxon>Frankiaceae</taxon>
        <taxon>Parafrankia</taxon>
    </lineage>
</organism>
<dbReference type="AlphaFoldDB" id="A0A1S1QIC3"/>
<accession>A0A1S1QIC3</accession>
<sequence length="100" mass="10488">MTEFRAGTRLHSVTCTTEVIVTKGGNGVLTCGGKPMTAEDVHANGARPGQPEEDRTLLGKRYRAPGGTFEALCVRQGAGALELDGVPLELVKPKILPASD</sequence>